<dbReference type="AlphaFoldDB" id="A0A7Y9FNF1"/>
<name>A0A7Y9FNF1_9SPHN</name>
<dbReference type="InterPro" id="IPR011660">
    <property type="entry name" value="VapB-like"/>
</dbReference>
<sequence length="84" mass="9351">MTSLYIKNSDTADLAREVADLLGTSKSAAVHDALLHRKRELEQAKAMSIHARMEAWRRAHPLGEPTGLVADKAFYDSLNDEDDD</sequence>
<dbReference type="EMBL" id="JACCBY010000003">
    <property type="protein sequence ID" value="NYD90518.1"/>
    <property type="molecule type" value="Genomic_DNA"/>
</dbReference>
<protein>
    <submittedName>
        <fullName evidence="1">Antitoxin VapB</fullName>
    </submittedName>
</protein>
<evidence type="ECO:0000313" key="1">
    <source>
        <dbReference type="EMBL" id="NYD90518.1"/>
    </source>
</evidence>
<keyword evidence="2" id="KW-1185">Reference proteome</keyword>
<reference evidence="1 2" key="1">
    <citation type="submission" date="2020-08" db="EMBL/GenBank/DDBJ databases">
        <title>The Agave Microbiome: Exploring the role of microbial communities in plant adaptations to desert environments.</title>
        <authorList>
            <person name="Partida-Martinez L.P."/>
        </authorList>
    </citation>
    <scope>NUCLEOTIDE SEQUENCE [LARGE SCALE GENOMIC DNA]</scope>
    <source>
        <strain evidence="1 2">AS2.3</strain>
    </source>
</reference>
<dbReference type="Proteomes" id="UP000517753">
    <property type="component" value="Unassembled WGS sequence"/>
</dbReference>
<evidence type="ECO:0000313" key="2">
    <source>
        <dbReference type="Proteomes" id="UP000517753"/>
    </source>
</evidence>
<proteinExistence type="predicted"/>
<accession>A0A7Y9FNF1</accession>
<organism evidence="1 2">
    <name type="scientific">Sphingomonas melonis</name>
    <dbReference type="NCBI Taxonomy" id="152682"/>
    <lineage>
        <taxon>Bacteria</taxon>
        <taxon>Pseudomonadati</taxon>
        <taxon>Pseudomonadota</taxon>
        <taxon>Alphaproteobacteria</taxon>
        <taxon>Sphingomonadales</taxon>
        <taxon>Sphingomonadaceae</taxon>
        <taxon>Sphingomonas</taxon>
    </lineage>
</organism>
<comment type="caution">
    <text evidence="1">The sequence shown here is derived from an EMBL/GenBank/DDBJ whole genome shotgun (WGS) entry which is preliminary data.</text>
</comment>
<dbReference type="Pfam" id="PF07704">
    <property type="entry name" value="PSK_trans_fac"/>
    <property type="match status" value="1"/>
</dbReference>
<gene>
    <name evidence="1" type="ORF">HD841_002315</name>
</gene>
<dbReference type="RefSeq" id="WP_179509001.1">
    <property type="nucleotide sequence ID" value="NZ_JACCBY010000003.1"/>
</dbReference>